<keyword evidence="1" id="KW-0472">Membrane</keyword>
<accession>A0A814VQ22</accession>
<evidence type="ECO:0000313" key="3">
    <source>
        <dbReference type="EMBL" id="CAF3956209.1"/>
    </source>
</evidence>
<keyword evidence="4" id="KW-1185">Reference proteome</keyword>
<evidence type="ECO:0000313" key="4">
    <source>
        <dbReference type="Proteomes" id="UP000663829"/>
    </source>
</evidence>
<dbReference type="OrthoDB" id="9987511at2759"/>
<feature type="transmembrane region" description="Helical" evidence="1">
    <location>
        <begin position="234"/>
        <end position="255"/>
    </location>
</feature>
<dbReference type="AlphaFoldDB" id="A0A814VQ22"/>
<reference evidence="2" key="1">
    <citation type="submission" date="2021-02" db="EMBL/GenBank/DDBJ databases">
        <authorList>
            <person name="Nowell W R."/>
        </authorList>
    </citation>
    <scope>NUCLEOTIDE SEQUENCE</scope>
</reference>
<feature type="transmembrane region" description="Helical" evidence="1">
    <location>
        <begin position="299"/>
        <end position="319"/>
    </location>
</feature>
<feature type="transmembrane region" description="Helical" evidence="1">
    <location>
        <begin position="40"/>
        <end position="61"/>
    </location>
</feature>
<name>A0A814VQ22_9BILA</name>
<keyword evidence="1" id="KW-1133">Transmembrane helix</keyword>
<keyword evidence="1" id="KW-0812">Transmembrane</keyword>
<dbReference type="Proteomes" id="UP000681722">
    <property type="component" value="Unassembled WGS sequence"/>
</dbReference>
<protein>
    <submittedName>
        <fullName evidence="2">Uncharacterized protein</fullName>
    </submittedName>
</protein>
<dbReference type="Pfam" id="PF09772">
    <property type="entry name" value="Tmem26"/>
    <property type="match status" value="2"/>
</dbReference>
<dbReference type="InterPro" id="IPR019169">
    <property type="entry name" value="Transmembrane_26"/>
</dbReference>
<dbReference type="PANTHER" id="PTHR22168">
    <property type="entry name" value="TMEM26 PROTEIN"/>
    <property type="match status" value="1"/>
</dbReference>
<feature type="transmembrane region" description="Helical" evidence="1">
    <location>
        <begin position="357"/>
        <end position="378"/>
    </location>
</feature>
<organism evidence="2 4">
    <name type="scientific">Didymodactylos carnosus</name>
    <dbReference type="NCBI Taxonomy" id="1234261"/>
    <lineage>
        <taxon>Eukaryota</taxon>
        <taxon>Metazoa</taxon>
        <taxon>Spiralia</taxon>
        <taxon>Gnathifera</taxon>
        <taxon>Rotifera</taxon>
        <taxon>Eurotatoria</taxon>
        <taxon>Bdelloidea</taxon>
        <taxon>Philodinida</taxon>
        <taxon>Philodinidae</taxon>
        <taxon>Didymodactylos</taxon>
    </lineage>
</organism>
<gene>
    <name evidence="2" type="ORF">GPM918_LOCUS23254</name>
    <name evidence="3" type="ORF">SRO942_LOCUS23253</name>
</gene>
<dbReference type="EMBL" id="CAJOBC010008241">
    <property type="protein sequence ID" value="CAF3956209.1"/>
    <property type="molecule type" value="Genomic_DNA"/>
</dbReference>
<proteinExistence type="predicted"/>
<dbReference type="Proteomes" id="UP000663829">
    <property type="component" value="Unassembled WGS sequence"/>
</dbReference>
<comment type="caution">
    <text evidence="2">The sequence shown here is derived from an EMBL/GenBank/DDBJ whole genome shotgun (WGS) entry which is preliminary data.</text>
</comment>
<evidence type="ECO:0000256" key="1">
    <source>
        <dbReference type="SAM" id="Phobius"/>
    </source>
</evidence>
<evidence type="ECO:0000313" key="2">
    <source>
        <dbReference type="EMBL" id="CAF1191935.1"/>
    </source>
</evidence>
<sequence>MSNFGALFESDTLRRLSTRLILITSASLLTSTVTCTTQNIFVLTYMCGVIAMAIEGGVALYYQFRGEWREFRWFSPSILVFIVTTTPTLSILKSHQLHLYTQIEYMGINTFIKKNFSECFEYVKDTNNPASNDIGKNNVKTHLSDERAPQYFYRCGNDSVAHARYFQDPEHFRVICEMLMRVQYRECDREERGSIKHCSIEYDSYKQHSWLERCKHTRNFMNHLTIVGVTGDELAGFMLIEQVLLIVLVIVNWIWPQTQSAHEVHFAQMLCQYLAAAPDIAEFYGNFYQGGNMDAIQDAAVLESAIFIAFVLSCTQFLFNIQMRMDPTPVLHAKSWDTLTFDQKLLTGFELAFCTSLWSAIYLAATQDLPFFVIRLYFCLSKADKSKKMVFFMMKNAMTLTISLHAAIIEVKNFKQEQIEKEEKRKLAKRKSKRRTA</sequence>
<dbReference type="EMBL" id="CAJNOQ010008240">
    <property type="protein sequence ID" value="CAF1191935.1"/>
    <property type="molecule type" value="Genomic_DNA"/>
</dbReference>